<keyword evidence="2" id="KW-0808">Transferase</keyword>
<comment type="caution">
    <text evidence="5">The sequence shown here is derived from an EMBL/GenBank/DDBJ whole genome shotgun (WGS) entry which is preliminary data.</text>
</comment>
<evidence type="ECO:0000256" key="2">
    <source>
        <dbReference type="ARBA" id="ARBA00022679"/>
    </source>
</evidence>
<keyword evidence="1" id="KW-0489">Methyltransferase</keyword>
<feature type="domain" description="Thymidylate synthase/dCMP hydroxymethylase" evidence="3">
    <location>
        <begin position="274"/>
        <end position="408"/>
    </location>
</feature>
<evidence type="ECO:0000313" key="6">
    <source>
        <dbReference type="Proteomes" id="UP000640531"/>
    </source>
</evidence>
<dbReference type="RefSeq" id="WP_190716101.1">
    <property type="nucleotide sequence ID" value="NZ_JACJST010000014.1"/>
</dbReference>
<dbReference type="InterPro" id="IPR036926">
    <property type="entry name" value="Thymidate_synth/dCMP_Mease_sf"/>
</dbReference>
<dbReference type="Gene3D" id="3.30.572.10">
    <property type="entry name" value="Thymidylate synthase/dCMP hydroxymethylase domain"/>
    <property type="match status" value="1"/>
</dbReference>
<evidence type="ECO:0000259" key="4">
    <source>
        <dbReference type="Pfam" id="PF14251"/>
    </source>
</evidence>
<dbReference type="EMBL" id="JACJST010000014">
    <property type="protein sequence ID" value="MBD2569368.1"/>
    <property type="molecule type" value="Genomic_DNA"/>
</dbReference>
<dbReference type="InterPro" id="IPR025595">
    <property type="entry name" value="PterinBD-DUF4346"/>
</dbReference>
<keyword evidence="6" id="KW-1185">Reference proteome</keyword>
<organism evidence="5 6">
    <name type="scientific">Anabaena lutea FACHB-196</name>
    <dbReference type="NCBI Taxonomy" id="2692881"/>
    <lineage>
        <taxon>Bacteria</taxon>
        <taxon>Bacillati</taxon>
        <taxon>Cyanobacteriota</taxon>
        <taxon>Cyanophyceae</taxon>
        <taxon>Nostocales</taxon>
        <taxon>Nostocaceae</taxon>
        <taxon>Anabaena</taxon>
    </lineage>
</organism>
<dbReference type="InterPro" id="IPR045097">
    <property type="entry name" value="Thymidate_synth/dCMP_Mease"/>
</dbReference>
<accession>A0ABR8FGT0</accession>
<protein>
    <submittedName>
        <fullName evidence="5">DUF4346 domain-containing protein</fullName>
    </submittedName>
</protein>
<dbReference type="Pfam" id="PF00303">
    <property type="entry name" value="Thymidylat_synt"/>
    <property type="match status" value="1"/>
</dbReference>
<reference evidence="5 6" key="1">
    <citation type="journal article" date="2020" name="ISME J.">
        <title>Comparative genomics reveals insights into cyanobacterial evolution and habitat adaptation.</title>
        <authorList>
            <person name="Chen M.Y."/>
            <person name="Teng W.K."/>
            <person name="Zhao L."/>
            <person name="Hu C.X."/>
            <person name="Zhou Y.K."/>
            <person name="Han B.P."/>
            <person name="Song L.R."/>
            <person name="Shu W.S."/>
        </authorList>
    </citation>
    <scope>NUCLEOTIDE SEQUENCE [LARGE SCALE GENOMIC DNA]</scope>
    <source>
        <strain evidence="5 6">FACHB-196</strain>
    </source>
</reference>
<dbReference type="InterPro" id="IPR023451">
    <property type="entry name" value="Thymidate_synth/dCMP_Mease_dom"/>
</dbReference>
<evidence type="ECO:0000313" key="5">
    <source>
        <dbReference type="EMBL" id="MBD2569368.1"/>
    </source>
</evidence>
<evidence type="ECO:0000256" key="1">
    <source>
        <dbReference type="ARBA" id="ARBA00022603"/>
    </source>
</evidence>
<sequence>MTGTSHATEFRYAAQHKPNQLIYGYGQTAVITGWTVKQAIAKHLQPSEYAVIGQLYSPTRGINLLIRNLLLNPHVRHLVILNATKEDKNAGACQCLLDFFHNGVEESISDTGRKSWIILSPIPGYIDIDIDINALEKLRLSIEVQEAKSITEAVAQIKHYAQKEIIDPWGVPLEFPMATVEPTVLPGTRYGHRIEGKTIAETWVKIIHRIKTTGTIRPTGYDGKWQELIDLMAVVTNEPDDFYFPEPNYLPIDRSFLSEYISQILDDAPNREGVKYTYGQRLRSWFGRDQIQQVIDKLVADIDSARAVMSLWDASHDANDSPPCLNHIWVRIVDNELSLTATFRSNDMFSAWPANAMGLRELQKYIYNSITQKSNHALKMGSLITISQSAHIYDDCFENTENVITSQYAKICQQRDYADPAGSFVIYIQDGIIIVEHTTPGSGEVVNCYSGKSASQLSLQIVADCPGLQVEHAIYLGGELQKAEMALSSKQELIYEQDKPLTIKTTLYLSNV</sequence>
<proteinExistence type="predicted"/>
<dbReference type="Pfam" id="PF14251">
    <property type="entry name" value="PterinBD-DUF4346"/>
    <property type="match status" value="1"/>
</dbReference>
<gene>
    <name evidence="5" type="ORF">H6G59_15985</name>
</gene>
<dbReference type="Proteomes" id="UP000640531">
    <property type="component" value="Unassembled WGS sequence"/>
</dbReference>
<evidence type="ECO:0000259" key="3">
    <source>
        <dbReference type="Pfam" id="PF00303"/>
    </source>
</evidence>
<feature type="domain" description="DUF4346" evidence="4">
    <location>
        <begin position="419"/>
        <end position="498"/>
    </location>
</feature>
<dbReference type="SUPFAM" id="SSF55831">
    <property type="entry name" value="Thymidylate synthase/dCMP hydroxymethylase"/>
    <property type="match status" value="1"/>
</dbReference>
<name>A0ABR8FGT0_9NOST</name>
<dbReference type="PANTHER" id="PTHR11548:SF1">
    <property type="entry name" value="THYMIDYLATE SYNTHASE 1"/>
    <property type="match status" value="1"/>
</dbReference>
<dbReference type="PANTHER" id="PTHR11548">
    <property type="entry name" value="THYMIDYLATE SYNTHASE 1"/>
    <property type="match status" value="1"/>
</dbReference>
<dbReference type="CDD" id="cd00351">
    <property type="entry name" value="TS_Pyrimidine_HMase"/>
    <property type="match status" value="1"/>
</dbReference>